<dbReference type="EMBL" id="CP147408">
    <property type="protein sequence ID" value="WXB99132.1"/>
    <property type="molecule type" value="Genomic_DNA"/>
</dbReference>
<dbReference type="RefSeq" id="WP_338782456.1">
    <property type="nucleotide sequence ID" value="NZ_CP147408.1"/>
</dbReference>
<feature type="domain" description="Helix-turn-helix" evidence="1">
    <location>
        <begin position="8"/>
        <end position="57"/>
    </location>
</feature>
<name>A0ABZ2NMS1_9BACI</name>
<sequence length="61" mass="7276">MMPEEKLIDIKELCERMGVSERQIYKLQQEGLPKIKISHKVTRYDWEDVVAWLKKRSEGEG</sequence>
<dbReference type="SUPFAM" id="SSF46955">
    <property type="entry name" value="Putative DNA-binding domain"/>
    <property type="match status" value="1"/>
</dbReference>
<dbReference type="InterPro" id="IPR036388">
    <property type="entry name" value="WH-like_DNA-bd_sf"/>
</dbReference>
<protein>
    <submittedName>
        <fullName evidence="2">Helix-turn-helix domain-containing protein</fullName>
    </submittedName>
</protein>
<keyword evidence="3" id="KW-1185">Reference proteome</keyword>
<dbReference type="Proteomes" id="UP001377337">
    <property type="component" value="Plasmid unnamed1"/>
</dbReference>
<dbReference type="Gene3D" id="1.10.10.10">
    <property type="entry name" value="Winged helix-like DNA-binding domain superfamily/Winged helix DNA-binding domain"/>
    <property type="match status" value="1"/>
</dbReference>
<evidence type="ECO:0000313" key="3">
    <source>
        <dbReference type="Proteomes" id="UP001377337"/>
    </source>
</evidence>
<reference evidence="2 3" key="1">
    <citation type="submission" date="2024-02" db="EMBL/GenBank/DDBJ databases">
        <title>Seven novel Bacillus-like species.</title>
        <authorList>
            <person name="Liu G."/>
        </authorList>
    </citation>
    <scope>NUCLEOTIDE SEQUENCE [LARGE SCALE GENOMIC DNA]</scope>
    <source>
        <strain evidence="2 3">FJAT-52054</strain>
        <plasmid evidence="2 3">unnamed1</plasmid>
    </source>
</reference>
<proteinExistence type="predicted"/>
<keyword evidence="2" id="KW-0614">Plasmid</keyword>
<geneLocation type="plasmid" evidence="2 3">
    <name>unnamed1</name>
</geneLocation>
<dbReference type="Pfam" id="PF12728">
    <property type="entry name" value="HTH_17"/>
    <property type="match status" value="1"/>
</dbReference>
<dbReference type="InterPro" id="IPR041657">
    <property type="entry name" value="HTH_17"/>
</dbReference>
<accession>A0ABZ2NMS1</accession>
<dbReference type="InterPro" id="IPR009061">
    <property type="entry name" value="DNA-bd_dom_put_sf"/>
</dbReference>
<organism evidence="2 3">
    <name type="scientific">Metabacillus sediminis</name>
    <dbReference type="NCBI Taxonomy" id="3117746"/>
    <lineage>
        <taxon>Bacteria</taxon>
        <taxon>Bacillati</taxon>
        <taxon>Bacillota</taxon>
        <taxon>Bacilli</taxon>
        <taxon>Bacillales</taxon>
        <taxon>Bacillaceae</taxon>
        <taxon>Metabacillus</taxon>
    </lineage>
</organism>
<evidence type="ECO:0000259" key="1">
    <source>
        <dbReference type="Pfam" id="PF12728"/>
    </source>
</evidence>
<gene>
    <name evidence="2" type="ORF">WCV65_21145</name>
</gene>
<evidence type="ECO:0000313" key="2">
    <source>
        <dbReference type="EMBL" id="WXB99132.1"/>
    </source>
</evidence>